<keyword evidence="2" id="KW-0677">Repeat</keyword>
<organism evidence="5 6">
    <name type="scientific">Aspergillus wentii DTO 134E9</name>
    <dbReference type="NCBI Taxonomy" id="1073089"/>
    <lineage>
        <taxon>Eukaryota</taxon>
        <taxon>Fungi</taxon>
        <taxon>Dikarya</taxon>
        <taxon>Ascomycota</taxon>
        <taxon>Pezizomycotina</taxon>
        <taxon>Eurotiomycetes</taxon>
        <taxon>Eurotiomycetidae</taxon>
        <taxon>Eurotiales</taxon>
        <taxon>Aspergillaceae</taxon>
        <taxon>Aspergillus</taxon>
        <taxon>Aspergillus subgen. Cremei</taxon>
    </lineage>
</organism>
<name>A0A1L9S052_ASPWE</name>
<reference evidence="6" key="1">
    <citation type="journal article" date="2017" name="Genome Biol.">
        <title>Comparative genomics reveals high biological diversity and specific adaptations in the industrially and medically important fungal genus Aspergillus.</title>
        <authorList>
            <person name="de Vries R.P."/>
            <person name="Riley R."/>
            <person name="Wiebenga A."/>
            <person name="Aguilar-Osorio G."/>
            <person name="Amillis S."/>
            <person name="Uchima C.A."/>
            <person name="Anderluh G."/>
            <person name="Asadollahi M."/>
            <person name="Askin M."/>
            <person name="Barry K."/>
            <person name="Battaglia E."/>
            <person name="Bayram O."/>
            <person name="Benocci T."/>
            <person name="Braus-Stromeyer S.A."/>
            <person name="Caldana C."/>
            <person name="Canovas D."/>
            <person name="Cerqueira G.C."/>
            <person name="Chen F."/>
            <person name="Chen W."/>
            <person name="Choi C."/>
            <person name="Clum A."/>
            <person name="Dos Santos R.A."/>
            <person name="Damasio A.R."/>
            <person name="Diallinas G."/>
            <person name="Emri T."/>
            <person name="Fekete E."/>
            <person name="Flipphi M."/>
            <person name="Freyberg S."/>
            <person name="Gallo A."/>
            <person name="Gournas C."/>
            <person name="Habgood R."/>
            <person name="Hainaut M."/>
            <person name="Harispe M.L."/>
            <person name="Henrissat B."/>
            <person name="Hilden K.S."/>
            <person name="Hope R."/>
            <person name="Hossain A."/>
            <person name="Karabika E."/>
            <person name="Karaffa L."/>
            <person name="Karanyi Z."/>
            <person name="Krasevec N."/>
            <person name="Kuo A."/>
            <person name="Kusch H."/>
            <person name="LaButti K."/>
            <person name="Lagendijk E.L."/>
            <person name="Lapidus A."/>
            <person name="Levasseur A."/>
            <person name="Lindquist E."/>
            <person name="Lipzen A."/>
            <person name="Logrieco A.F."/>
            <person name="MacCabe A."/>
            <person name="Maekelae M.R."/>
            <person name="Malavazi I."/>
            <person name="Melin P."/>
            <person name="Meyer V."/>
            <person name="Mielnichuk N."/>
            <person name="Miskei M."/>
            <person name="Molnar A.P."/>
            <person name="Mule G."/>
            <person name="Ngan C.Y."/>
            <person name="Orejas M."/>
            <person name="Orosz E."/>
            <person name="Ouedraogo J.P."/>
            <person name="Overkamp K.M."/>
            <person name="Park H.-S."/>
            <person name="Perrone G."/>
            <person name="Piumi F."/>
            <person name="Punt P.J."/>
            <person name="Ram A.F."/>
            <person name="Ramon A."/>
            <person name="Rauscher S."/>
            <person name="Record E."/>
            <person name="Riano-Pachon D.M."/>
            <person name="Robert V."/>
            <person name="Roehrig J."/>
            <person name="Ruller R."/>
            <person name="Salamov A."/>
            <person name="Salih N.S."/>
            <person name="Samson R.A."/>
            <person name="Sandor E."/>
            <person name="Sanguinetti M."/>
            <person name="Schuetze T."/>
            <person name="Sepcic K."/>
            <person name="Shelest E."/>
            <person name="Sherlock G."/>
            <person name="Sophianopoulou V."/>
            <person name="Squina F.M."/>
            <person name="Sun H."/>
            <person name="Susca A."/>
            <person name="Todd R.B."/>
            <person name="Tsang A."/>
            <person name="Unkles S.E."/>
            <person name="van de Wiele N."/>
            <person name="van Rossen-Uffink D."/>
            <person name="Oliveira J.V."/>
            <person name="Vesth T.C."/>
            <person name="Visser J."/>
            <person name="Yu J.-H."/>
            <person name="Zhou M."/>
            <person name="Andersen M.R."/>
            <person name="Archer D.B."/>
            <person name="Baker S.E."/>
            <person name="Benoit I."/>
            <person name="Brakhage A.A."/>
            <person name="Braus G.H."/>
            <person name="Fischer R."/>
            <person name="Frisvad J.C."/>
            <person name="Goldman G.H."/>
            <person name="Houbraken J."/>
            <person name="Oakley B."/>
            <person name="Pocsi I."/>
            <person name="Scazzocchio C."/>
            <person name="Seiboth B."/>
            <person name="vanKuyk P.A."/>
            <person name="Wortman J."/>
            <person name="Dyer P.S."/>
            <person name="Grigoriev I.V."/>
        </authorList>
    </citation>
    <scope>NUCLEOTIDE SEQUENCE [LARGE SCALE GENOMIC DNA]</scope>
    <source>
        <strain evidence="6">DTO 134E9</strain>
    </source>
</reference>
<proteinExistence type="predicted"/>
<dbReference type="GO" id="GO:0007155">
    <property type="term" value="P:cell adhesion"/>
    <property type="evidence" value="ECO:0007669"/>
    <property type="project" value="UniProtKB-KW"/>
</dbReference>
<dbReference type="GO" id="GO:0016020">
    <property type="term" value="C:membrane"/>
    <property type="evidence" value="ECO:0007669"/>
    <property type="project" value="UniProtKB-SubCell"/>
</dbReference>
<keyword evidence="1" id="KW-0433">Leucine-rich repeat</keyword>
<dbReference type="EMBL" id="KV878209">
    <property type="protein sequence ID" value="OJJ40543.1"/>
    <property type="molecule type" value="Genomic_DNA"/>
</dbReference>
<evidence type="ECO:0000256" key="1">
    <source>
        <dbReference type="ARBA" id="ARBA00022614"/>
    </source>
</evidence>
<evidence type="ECO:0000313" key="5">
    <source>
        <dbReference type="EMBL" id="OJJ40543.1"/>
    </source>
</evidence>
<evidence type="ECO:0000313" key="6">
    <source>
        <dbReference type="Proteomes" id="UP000184383"/>
    </source>
</evidence>
<protein>
    <recommendedName>
        <fullName evidence="4">CAP-Gly domain-containing protein</fullName>
    </recommendedName>
</protein>
<feature type="domain" description="CAP-Gly" evidence="4">
    <location>
        <begin position="24"/>
        <end position="70"/>
    </location>
</feature>
<dbReference type="STRING" id="1073089.A0A1L9S052"/>
<dbReference type="PANTHER" id="PTHR45712">
    <property type="entry name" value="AGAP008170-PA"/>
    <property type="match status" value="1"/>
</dbReference>
<evidence type="ECO:0000256" key="2">
    <source>
        <dbReference type="ARBA" id="ARBA00022737"/>
    </source>
</evidence>
<dbReference type="PROSITE" id="PS50245">
    <property type="entry name" value="CAP_GLY_2"/>
    <property type="match status" value="1"/>
</dbReference>
<dbReference type="GO" id="GO:0005576">
    <property type="term" value="C:extracellular region"/>
    <property type="evidence" value="ECO:0007669"/>
    <property type="project" value="UniProtKB-SubCell"/>
</dbReference>
<dbReference type="Gene3D" id="3.80.10.10">
    <property type="entry name" value="Ribonuclease Inhibitor"/>
    <property type="match status" value="3"/>
</dbReference>
<dbReference type="OrthoDB" id="5273213at2759"/>
<feature type="region of interest" description="Disordered" evidence="3">
    <location>
        <begin position="528"/>
        <end position="548"/>
    </location>
</feature>
<evidence type="ECO:0000256" key="3">
    <source>
        <dbReference type="SAM" id="MobiDB-lite"/>
    </source>
</evidence>
<dbReference type="GeneID" id="63749745"/>
<dbReference type="AlphaFoldDB" id="A0A1L9S052"/>
<dbReference type="Pfam" id="PF01302">
    <property type="entry name" value="CAP_GLY"/>
    <property type="match status" value="1"/>
</dbReference>
<dbReference type="RefSeq" id="XP_040694219.1">
    <property type="nucleotide sequence ID" value="XM_040833897.1"/>
</dbReference>
<dbReference type="InterPro" id="IPR050333">
    <property type="entry name" value="SLRP"/>
</dbReference>
<dbReference type="Proteomes" id="UP000184383">
    <property type="component" value="Unassembled WGS sequence"/>
</dbReference>
<dbReference type="SMART" id="SM01052">
    <property type="entry name" value="CAP_GLY"/>
    <property type="match status" value="1"/>
</dbReference>
<dbReference type="SUPFAM" id="SSF74924">
    <property type="entry name" value="Cap-Gly domain"/>
    <property type="match status" value="1"/>
</dbReference>
<dbReference type="Gene3D" id="2.30.30.190">
    <property type="entry name" value="CAP Gly-rich-like domain"/>
    <property type="match status" value="1"/>
</dbReference>
<gene>
    <name evidence="5" type="ORF">ASPWEDRAFT_33959</name>
</gene>
<dbReference type="InterPro" id="IPR000938">
    <property type="entry name" value="CAP-Gly_domain"/>
</dbReference>
<keyword evidence="6" id="KW-1185">Reference proteome</keyword>
<dbReference type="VEuPathDB" id="FungiDB:ASPWEDRAFT_33959"/>
<feature type="compositionally biased region" description="Acidic residues" evidence="3">
    <location>
        <begin position="533"/>
        <end position="544"/>
    </location>
</feature>
<evidence type="ECO:0000259" key="4">
    <source>
        <dbReference type="PROSITE" id="PS50245"/>
    </source>
</evidence>
<accession>A0A1L9S052</accession>
<dbReference type="InterPro" id="IPR036859">
    <property type="entry name" value="CAP-Gly_dom_sf"/>
</dbReference>
<dbReference type="InterPro" id="IPR032675">
    <property type="entry name" value="LRR_dom_sf"/>
</dbReference>
<sequence>MDSKFYINQRLSYDGHLCNVRYVGSVQGTAGEWLGVEWDDPTRGKHSGEHKGVRYFKCKSKQSTAGSFVRPSRPTDQPRGFLEALHEKYALEFEQGDLAQQDLIEISGKVVEEVGFDKIRKKLAELHELKIVILDGFCIAGILAHEDEEQRDGACKEIGRTCPKITELDLSRNLLTRWVDVMDICGQLKQLKQLKLIGNRLGPVEEGLRFEGITDLHIDETLLSWDEISALTYQFPSLNSLSASANQISTISTPISETITKLVIGDNEISSLSSLKHLTALPKLERLSLRGSCISTVYEAGVAHGPIQFPQSLKFVDISCNLINSWSFINEIPAAFPGLKSLRISGNPLFDQPVGPSAITNLPEKPMTVDEAYMLTLARLSSLQLLNYGKISLQDRSNGELYYLSLIAKELSAHPEAAEREILAAHPRYKELCETYGEPIIKRASGPTKNGASVNPRSVAARLMKMEFHLPLASSSDGRPQEGETVKVKEIPQSFNTYQVKAIVSRLFGLIPFEFKLIWETDELDPVSKENKDDEEWDSDDDGNEVQSSTIASAEAGAQFVKREVELIDSTRDIGFWFQGDLLEAKIRIEVTPR</sequence>
<dbReference type="SUPFAM" id="SSF52058">
    <property type="entry name" value="L domain-like"/>
    <property type="match status" value="1"/>
</dbReference>
<dbReference type="PANTHER" id="PTHR45712:SF27">
    <property type="entry name" value="LRRNT DOMAIN-CONTAINING PROTEIN"/>
    <property type="match status" value="1"/>
</dbReference>